<keyword evidence="10" id="KW-0539">Nucleus</keyword>
<feature type="domain" description="C2H2-type" evidence="13">
    <location>
        <begin position="257"/>
        <end position="286"/>
    </location>
</feature>
<organism evidence="14 15">
    <name type="scientific">Neolamprologus brichardi</name>
    <name type="common">Fairy cichlid</name>
    <name type="synonym">Lamprologus brichardi</name>
    <dbReference type="NCBI Taxonomy" id="32507"/>
    <lineage>
        <taxon>Eukaryota</taxon>
        <taxon>Metazoa</taxon>
        <taxon>Chordata</taxon>
        <taxon>Craniata</taxon>
        <taxon>Vertebrata</taxon>
        <taxon>Euteleostomi</taxon>
        <taxon>Actinopterygii</taxon>
        <taxon>Neopterygii</taxon>
        <taxon>Teleostei</taxon>
        <taxon>Neoteleostei</taxon>
        <taxon>Acanthomorphata</taxon>
        <taxon>Ovalentaria</taxon>
        <taxon>Cichlomorphae</taxon>
        <taxon>Cichliformes</taxon>
        <taxon>Cichlidae</taxon>
        <taxon>African cichlids</taxon>
        <taxon>Pseudocrenilabrinae</taxon>
        <taxon>Lamprologini</taxon>
        <taxon>Neolamprologus</taxon>
    </lineage>
</organism>
<dbReference type="OMA" id="TDCHETF"/>
<feature type="domain" description="C2H2-type" evidence="13">
    <location>
        <begin position="229"/>
        <end position="251"/>
    </location>
</feature>
<feature type="domain" description="C2H2-type" evidence="13">
    <location>
        <begin position="460"/>
        <end position="487"/>
    </location>
</feature>
<dbReference type="AlphaFoldDB" id="A0A3Q4G711"/>
<dbReference type="PROSITE" id="PS00028">
    <property type="entry name" value="ZINC_FINGER_C2H2_1"/>
    <property type="match status" value="7"/>
</dbReference>
<dbReference type="GO" id="GO:0005634">
    <property type="term" value="C:nucleus"/>
    <property type="evidence" value="ECO:0007669"/>
    <property type="project" value="UniProtKB-SubCell"/>
</dbReference>
<feature type="compositionally biased region" description="Polar residues" evidence="12">
    <location>
        <begin position="77"/>
        <end position="89"/>
    </location>
</feature>
<feature type="compositionally biased region" description="Gly residues" evidence="12">
    <location>
        <begin position="150"/>
        <end position="161"/>
    </location>
</feature>
<dbReference type="FunFam" id="3.30.160.60:FF:001049">
    <property type="entry name" value="zinc finger protein 319"/>
    <property type="match status" value="1"/>
</dbReference>
<keyword evidence="5 11" id="KW-0863">Zinc-finger</keyword>
<keyword evidence="8" id="KW-0238">DNA-binding</keyword>
<dbReference type="InterPro" id="IPR013087">
    <property type="entry name" value="Znf_C2H2_type"/>
</dbReference>
<dbReference type="FunFam" id="3.30.160.60:FF:002604">
    <property type="entry name" value="Zinc finger protein 715"/>
    <property type="match status" value="1"/>
</dbReference>
<feature type="compositionally biased region" description="Polar residues" evidence="12">
    <location>
        <begin position="104"/>
        <end position="118"/>
    </location>
</feature>
<evidence type="ECO:0000256" key="4">
    <source>
        <dbReference type="ARBA" id="ARBA00022737"/>
    </source>
</evidence>
<evidence type="ECO:0000256" key="1">
    <source>
        <dbReference type="ARBA" id="ARBA00004123"/>
    </source>
</evidence>
<feature type="domain" description="C2H2-type" evidence="13">
    <location>
        <begin position="374"/>
        <end position="401"/>
    </location>
</feature>
<reference evidence="14" key="1">
    <citation type="submission" date="2025-08" db="UniProtKB">
        <authorList>
            <consortium name="Ensembl"/>
        </authorList>
    </citation>
    <scope>IDENTIFICATION</scope>
</reference>
<feature type="domain" description="C2H2-type" evidence="13">
    <location>
        <begin position="432"/>
        <end position="459"/>
    </location>
</feature>
<evidence type="ECO:0000256" key="11">
    <source>
        <dbReference type="PROSITE-ProRule" id="PRU00042"/>
    </source>
</evidence>
<dbReference type="FunFam" id="3.30.160.60:FF:000358">
    <property type="entry name" value="zinc finger protein 24"/>
    <property type="match status" value="1"/>
</dbReference>
<evidence type="ECO:0000313" key="14">
    <source>
        <dbReference type="Ensembl" id="ENSNBRP00000002048.1"/>
    </source>
</evidence>
<evidence type="ECO:0000256" key="12">
    <source>
        <dbReference type="SAM" id="MobiDB-lite"/>
    </source>
</evidence>
<dbReference type="Proteomes" id="UP000261580">
    <property type="component" value="Unassembled WGS sequence"/>
</dbReference>
<dbReference type="InterPro" id="IPR050589">
    <property type="entry name" value="Ikaros_C2H2-ZF"/>
</dbReference>
<keyword evidence="3" id="KW-0479">Metal-binding</keyword>
<feature type="domain" description="C2H2-type" evidence="13">
    <location>
        <begin position="516"/>
        <end position="539"/>
    </location>
</feature>
<dbReference type="InterPro" id="IPR036236">
    <property type="entry name" value="Znf_C2H2_sf"/>
</dbReference>
<protein>
    <recommendedName>
        <fullName evidence="13">C2H2-type domain-containing protein</fullName>
    </recommendedName>
</protein>
<evidence type="ECO:0000256" key="8">
    <source>
        <dbReference type="ARBA" id="ARBA00023125"/>
    </source>
</evidence>
<evidence type="ECO:0000256" key="3">
    <source>
        <dbReference type="ARBA" id="ARBA00022723"/>
    </source>
</evidence>
<evidence type="ECO:0000313" key="15">
    <source>
        <dbReference type="Proteomes" id="UP000261580"/>
    </source>
</evidence>
<proteinExistence type="inferred from homology"/>
<evidence type="ECO:0000256" key="5">
    <source>
        <dbReference type="ARBA" id="ARBA00022771"/>
    </source>
</evidence>
<accession>A0A3Q4G711</accession>
<dbReference type="SUPFAM" id="SSF57667">
    <property type="entry name" value="beta-beta-alpha zinc fingers"/>
    <property type="match status" value="7"/>
</dbReference>
<name>A0A3Q4G711_NEOBR</name>
<dbReference type="SMART" id="SM00355">
    <property type="entry name" value="ZnF_C2H2"/>
    <property type="match status" value="11"/>
</dbReference>
<dbReference type="PANTHER" id="PTHR24404:SF114">
    <property type="entry name" value="KLUMPFUSS, ISOFORM B-RELATED"/>
    <property type="match status" value="1"/>
</dbReference>
<dbReference type="Pfam" id="PF13912">
    <property type="entry name" value="zf-C2H2_6"/>
    <property type="match status" value="1"/>
</dbReference>
<feature type="domain" description="C2H2-type" evidence="13">
    <location>
        <begin position="284"/>
        <end position="311"/>
    </location>
</feature>
<reference evidence="14" key="2">
    <citation type="submission" date="2025-09" db="UniProtKB">
        <authorList>
            <consortium name="Ensembl"/>
        </authorList>
    </citation>
    <scope>IDENTIFICATION</scope>
</reference>
<evidence type="ECO:0000256" key="7">
    <source>
        <dbReference type="ARBA" id="ARBA00023015"/>
    </source>
</evidence>
<evidence type="ECO:0000256" key="6">
    <source>
        <dbReference type="ARBA" id="ARBA00022833"/>
    </source>
</evidence>
<dbReference type="GO" id="GO:0003700">
    <property type="term" value="F:DNA-binding transcription factor activity"/>
    <property type="evidence" value="ECO:0007669"/>
    <property type="project" value="TreeGrafter"/>
</dbReference>
<feature type="domain" description="C2H2-type" evidence="13">
    <location>
        <begin position="488"/>
        <end position="515"/>
    </location>
</feature>
<keyword evidence="4" id="KW-0677">Repeat</keyword>
<dbReference type="Gene3D" id="3.30.160.60">
    <property type="entry name" value="Classic Zinc Finger"/>
    <property type="match status" value="9"/>
</dbReference>
<feature type="region of interest" description="Disordered" evidence="12">
    <location>
        <begin position="146"/>
        <end position="168"/>
    </location>
</feature>
<dbReference type="Pfam" id="PF12874">
    <property type="entry name" value="zf-met"/>
    <property type="match status" value="1"/>
</dbReference>
<feature type="domain" description="C2H2-type" evidence="13">
    <location>
        <begin position="404"/>
        <end position="431"/>
    </location>
</feature>
<evidence type="ECO:0000256" key="9">
    <source>
        <dbReference type="ARBA" id="ARBA00023163"/>
    </source>
</evidence>
<evidence type="ECO:0000259" key="13">
    <source>
        <dbReference type="PROSITE" id="PS50157"/>
    </source>
</evidence>
<keyword evidence="9" id="KW-0804">Transcription</keyword>
<keyword evidence="7" id="KW-0805">Transcription regulation</keyword>
<dbReference type="Ensembl" id="ENSNBRT00000002130.1">
    <property type="protein sequence ID" value="ENSNBRP00000002048.1"/>
    <property type="gene ID" value="ENSNBRG00000001641.1"/>
</dbReference>
<dbReference type="PROSITE" id="PS50157">
    <property type="entry name" value="ZINC_FINGER_C2H2_2"/>
    <property type="match status" value="9"/>
</dbReference>
<keyword evidence="15" id="KW-1185">Reference proteome</keyword>
<dbReference type="PANTHER" id="PTHR24404">
    <property type="entry name" value="ZINC FINGER PROTEIN"/>
    <property type="match status" value="1"/>
</dbReference>
<dbReference type="GeneTree" id="ENSGT01150000286939"/>
<comment type="similarity">
    <text evidence="2">Belongs to the krueppel C2H2-type zinc-finger protein family.</text>
</comment>
<dbReference type="STRING" id="32507.ENSNBRP00000002048"/>
<feature type="compositionally biased region" description="Basic residues" evidence="12">
    <location>
        <begin position="59"/>
        <end position="68"/>
    </location>
</feature>
<evidence type="ECO:0000256" key="10">
    <source>
        <dbReference type="ARBA" id="ARBA00023242"/>
    </source>
</evidence>
<keyword evidence="6" id="KW-0862">Zinc</keyword>
<evidence type="ECO:0000256" key="2">
    <source>
        <dbReference type="ARBA" id="ARBA00006991"/>
    </source>
</evidence>
<dbReference type="GO" id="GO:0000978">
    <property type="term" value="F:RNA polymerase II cis-regulatory region sequence-specific DNA binding"/>
    <property type="evidence" value="ECO:0007669"/>
    <property type="project" value="TreeGrafter"/>
</dbReference>
<dbReference type="Pfam" id="PF00096">
    <property type="entry name" value="zf-C2H2"/>
    <property type="match status" value="9"/>
</dbReference>
<dbReference type="FunFam" id="3.30.160.60:FF:000251">
    <property type="entry name" value="FEZ family zinc finger 2"/>
    <property type="match status" value="1"/>
</dbReference>
<feature type="region of interest" description="Disordered" evidence="12">
    <location>
        <begin position="32"/>
        <end position="127"/>
    </location>
</feature>
<dbReference type="GO" id="GO:0006357">
    <property type="term" value="P:regulation of transcription by RNA polymerase II"/>
    <property type="evidence" value="ECO:0007669"/>
    <property type="project" value="TreeGrafter"/>
</dbReference>
<comment type="subcellular location">
    <subcellularLocation>
        <location evidence="1">Nucleus</location>
    </subcellularLocation>
</comment>
<sequence length="569" mass="63859">MSPQPPVMSIEYTIDIQLTELGFPDILQPEEALVRQTPCRSTSSDGSISPSHSPTSLPTKHKPKRLLRGGKVVGAAGQTSDTQETTVASGPSKRTEMLNCKRLNPTTKRLQDKQSGSDTALAEPSAPTVMSDPIALQETTDIPPVIAEQEGGGSDGDGGGQRPDVDMAEGESAECGKRFCQIYNYRVHLRTHAQTKVDRLQCRVCLMGFASQEDLNDHLAKTHLEDEFYECDLCKRVFTSLKACEYHVQLHKCMLNVMCEVCGRNFSSPKSLARHRRKKCHRNFKCTDCTKVFTKKNALLKHSFSHLGLLPYTCIRCRCHFRLAKLYRQHKCEPERIHCVACLREFLSQEDFQQHKKDTGCWGNQEPSEKTNEIRCLECGQRFDSPSQLLQHQRSEHAHKPAGFICTECGRAFNSHSNLRIHLNVHTGARPYSCSDCGKSFSQSGALKIHRRIHTGEKPYSCGFCGRGFPHLAGVRAHQRTHTGEKPYRCNQCGKCFTQSGALKIHTRIHTGERPFICSICGKGFSNRSGIRFHYRTVHGLAPEVTGETGGVILHIHFCMCFWKVQLCD</sequence>
<dbReference type="FunFam" id="3.30.160.60:FF:000475">
    <property type="entry name" value="zinc finger protein 32 isoform X1"/>
    <property type="match status" value="1"/>
</dbReference>
<dbReference type="GO" id="GO:0008270">
    <property type="term" value="F:zinc ion binding"/>
    <property type="evidence" value="ECO:0007669"/>
    <property type="project" value="UniProtKB-KW"/>
</dbReference>
<dbReference type="Bgee" id="ENSNBRG00000001641">
    <property type="expression patterns" value="Expressed in heart and 3 other cell types or tissues"/>
</dbReference>
<feature type="compositionally biased region" description="Low complexity" evidence="12">
    <location>
        <begin position="41"/>
        <end position="58"/>
    </location>
</feature>